<sequence>MLGTLARKLWLQITGEKSTGPIEGLDLEVASPRALKEKEILHWCGLQWQGRGISCFKADKISNHWLKNPWTGLMTESEFILALKTRTKTFPSISSRTAASIPRCRLCSRGPESLGHIICACPSLKDIRMARHNTICTILIREASALGWTCLSEPKLMTRDESGEDTLFEMEFFKRGKYFPFPEQVRLLHSSIQTVRVWGFPLGARGKWHGPNSSLLRALGVPEARLVPLARKIVMRSIFGTLRICKTFNSLVSSGGKEPHSEGQ</sequence>
<gene>
    <name evidence="1" type="ORF">WMY93_029852</name>
</gene>
<dbReference type="EMBL" id="JBBPFD010000022">
    <property type="protein sequence ID" value="KAK7881443.1"/>
    <property type="molecule type" value="Genomic_DNA"/>
</dbReference>
<keyword evidence="2" id="KW-1185">Reference proteome</keyword>
<reference evidence="2" key="1">
    <citation type="submission" date="2024-04" db="EMBL/GenBank/DDBJ databases">
        <title>Salinicola lusitanus LLJ914,a marine bacterium isolated from the Okinawa Trough.</title>
        <authorList>
            <person name="Li J."/>
        </authorList>
    </citation>
    <scope>NUCLEOTIDE SEQUENCE [LARGE SCALE GENOMIC DNA]</scope>
</reference>
<organism evidence="1 2">
    <name type="scientific">Mugilogobius chulae</name>
    <name type="common">yellowstripe goby</name>
    <dbReference type="NCBI Taxonomy" id="88201"/>
    <lineage>
        <taxon>Eukaryota</taxon>
        <taxon>Metazoa</taxon>
        <taxon>Chordata</taxon>
        <taxon>Craniata</taxon>
        <taxon>Vertebrata</taxon>
        <taxon>Euteleostomi</taxon>
        <taxon>Actinopterygii</taxon>
        <taxon>Neopterygii</taxon>
        <taxon>Teleostei</taxon>
        <taxon>Neoteleostei</taxon>
        <taxon>Acanthomorphata</taxon>
        <taxon>Gobiaria</taxon>
        <taxon>Gobiiformes</taxon>
        <taxon>Gobioidei</taxon>
        <taxon>Gobiidae</taxon>
        <taxon>Gobionellinae</taxon>
        <taxon>Mugilogobius</taxon>
    </lineage>
</organism>
<name>A0AAW0MY40_9GOBI</name>
<evidence type="ECO:0000313" key="1">
    <source>
        <dbReference type="EMBL" id="KAK7881443.1"/>
    </source>
</evidence>
<proteinExistence type="predicted"/>
<evidence type="ECO:0000313" key="2">
    <source>
        <dbReference type="Proteomes" id="UP001460270"/>
    </source>
</evidence>
<accession>A0AAW0MY40</accession>
<dbReference type="Proteomes" id="UP001460270">
    <property type="component" value="Unassembled WGS sequence"/>
</dbReference>
<comment type="caution">
    <text evidence="1">The sequence shown here is derived from an EMBL/GenBank/DDBJ whole genome shotgun (WGS) entry which is preliminary data.</text>
</comment>
<evidence type="ECO:0008006" key="3">
    <source>
        <dbReference type="Google" id="ProtNLM"/>
    </source>
</evidence>
<protein>
    <recommendedName>
        <fullName evidence="3">Reverse transcriptase</fullName>
    </recommendedName>
</protein>
<dbReference type="AlphaFoldDB" id="A0AAW0MY40"/>